<dbReference type="EMBL" id="JASWJB010000034">
    <property type="protein sequence ID" value="KAK2608683.1"/>
    <property type="molecule type" value="Genomic_DNA"/>
</dbReference>
<protein>
    <submittedName>
        <fullName evidence="1">Uncharacterized protein</fullName>
    </submittedName>
</protein>
<evidence type="ECO:0000313" key="2">
    <source>
        <dbReference type="Proteomes" id="UP001251528"/>
    </source>
</evidence>
<dbReference type="Proteomes" id="UP001251528">
    <property type="component" value="Unassembled WGS sequence"/>
</dbReference>
<reference evidence="1" key="1">
    <citation type="submission" date="2023-06" db="EMBL/GenBank/DDBJ databases">
        <title>Conoideocrella luteorostrata (Hypocreales: Clavicipitaceae), a potential biocontrol fungus for elongate hemlock scale in United States Christmas tree production areas.</title>
        <authorList>
            <person name="Barrett H."/>
            <person name="Lovett B."/>
            <person name="Macias A.M."/>
            <person name="Stajich J.E."/>
            <person name="Kasson M.T."/>
        </authorList>
    </citation>
    <scope>NUCLEOTIDE SEQUENCE</scope>
    <source>
        <strain evidence="1">ARSEF 14590</strain>
    </source>
</reference>
<sequence>MAVARALWRPLVSCIELQIKNNSSILALPPRRAFSLTPPSTAKPKSSNPKTVKRFVPEDVKRFVKADGKLLTTRENRDFLVEHNLEPDNGRMIRLSAGPELSRLGSDFNATFAYSPRHVIHPYDLRYFEPRGHPLGPMKLANYAERKQQQPMWIMITGVGGASAVVRTLTQRRLTRSIYRALEELGYRSRSEGKGKNSHIRGTLWITLHNPVKAASQPPERFGRVVAEALAKSCGR</sequence>
<dbReference type="AlphaFoldDB" id="A0AAJ0CXK2"/>
<gene>
    <name evidence="1" type="ORF">QQS21_002794</name>
</gene>
<evidence type="ECO:0000313" key="1">
    <source>
        <dbReference type="EMBL" id="KAK2608683.1"/>
    </source>
</evidence>
<organism evidence="1 2">
    <name type="scientific">Conoideocrella luteorostrata</name>
    <dbReference type="NCBI Taxonomy" id="1105319"/>
    <lineage>
        <taxon>Eukaryota</taxon>
        <taxon>Fungi</taxon>
        <taxon>Dikarya</taxon>
        <taxon>Ascomycota</taxon>
        <taxon>Pezizomycotina</taxon>
        <taxon>Sordariomycetes</taxon>
        <taxon>Hypocreomycetidae</taxon>
        <taxon>Hypocreales</taxon>
        <taxon>Clavicipitaceae</taxon>
        <taxon>Conoideocrella</taxon>
    </lineage>
</organism>
<name>A0AAJ0CXK2_9HYPO</name>
<comment type="caution">
    <text evidence="1">The sequence shown here is derived from an EMBL/GenBank/DDBJ whole genome shotgun (WGS) entry which is preliminary data.</text>
</comment>
<accession>A0AAJ0CXK2</accession>
<proteinExistence type="predicted"/>
<keyword evidence="2" id="KW-1185">Reference proteome</keyword>